<reference evidence="2 3" key="1">
    <citation type="submission" date="2020-05" db="EMBL/GenBank/DDBJ databases">
        <title>WGS assembly of Panicum virgatum.</title>
        <authorList>
            <person name="Lovell J.T."/>
            <person name="Jenkins J."/>
            <person name="Shu S."/>
            <person name="Juenger T.E."/>
            <person name="Schmutz J."/>
        </authorList>
    </citation>
    <scope>NUCLEOTIDE SEQUENCE [LARGE SCALE GENOMIC DNA]</scope>
    <source>
        <strain evidence="3">cv. AP13</strain>
    </source>
</reference>
<comment type="caution">
    <text evidence="2">The sequence shown here is derived from an EMBL/GenBank/DDBJ whole genome shotgun (WGS) entry which is preliminary data.</text>
</comment>
<accession>A0A8T0SL13</accession>
<evidence type="ECO:0000256" key="1">
    <source>
        <dbReference type="SAM" id="MobiDB-lite"/>
    </source>
</evidence>
<organism evidence="2 3">
    <name type="scientific">Panicum virgatum</name>
    <name type="common">Blackwell switchgrass</name>
    <dbReference type="NCBI Taxonomy" id="38727"/>
    <lineage>
        <taxon>Eukaryota</taxon>
        <taxon>Viridiplantae</taxon>
        <taxon>Streptophyta</taxon>
        <taxon>Embryophyta</taxon>
        <taxon>Tracheophyta</taxon>
        <taxon>Spermatophyta</taxon>
        <taxon>Magnoliopsida</taxon>
        <taxon>Liliopsida</taxon>
        <taxon>Poales</taxon>
        <taxon>Poaceae</taxon>
        <taxon>PACMAD clade</taxon>
        <taxon>Panicoideae</taxon>
        <taxon>Panicodae</taxon>
        <taxon>Paniceae</taxon>
        <taxon>Panicinae</taxon>
        <taxon>Panicum</taxon>
        <taxon>Panicum sect. Hiantes</taxon>
    </lineage>
</organism>
<feature type="compositionally biased region" description="Polar residues" evidence="1">
    <location>
        <begin position="20"/>
        <end position="35"/>
    </location>
</feature>
<dbReference type="AlphaFoldDB" id="A0A8T0SL13"/>
<name>A0A8T0SL13_PANVG</name>
<gene>
    <name evidence="2" type="ORF">PVAP13_5KG233707</name>
</gene>
<feature type="compositionally biased region" description="Basic and acidic residues" evidence="1">
    <location>
        <begin position="1"/>
        <end position="13"/>
    </location>
</feature>
<evidence type="ECO:0000313" key="2">
    <source>
        <dbReference type="EMBL" id="KAG2597683.1"/>
    </source>
</evidence>
<sequence length="98" mass="10900">MVTKFDKAQNDNKRHVRSTPFLSCGTSSDSANIRPSNSSTIAPSIFLLGSTAIRFSRTALRRIYFTSATWPPLPLKPVMQASFRAALTTKCTAHLHRF</sequence>
<protein>
    <submittedName>
        <fullName evidence="2">Uncharacterized protein</fullName>
    </submittedName>
</protein>
<proteinExistence type="predicted"/>
<keyword evidence="3" id="KW-1185">Reference proteome</keyword>
<dbReference type="Proteomes" id="UP000823388">
    <property type="component" value="Chromosome 5K"/>
</dbReference>
<feature type="region of interest" description="Disordered" evidence="1">
    <location>
        <begin position="1"/>
        <end position="35"/>
    </location>
</feature>
<dbReference type="EMBL" id="CM029045">
    <property type="protein sequence ID" value="KAG2597683.1"/>
    <property type="molecule type" value="Genomic_DNA"/>
</dbReference>
<evidence type="ECO:0000313" key="3">
    <source>
        <dbReference type="Proteomes" id="UP000823388"/>
    </source>
</evidence>